<sequence>TFVDVDFFDFMAWRKEPSSEQSLATAQAATDRTPTAPQEDAAPVDELDLPAKDVEKDPPLLLSVQGEAKDAARVDELDLPAKDVLEKDPRLLLSAQGEAKDAARVDALDLPAKDVEKDPPLLLSVQGEAKDAARVDELDLPAKDAARVDALDLPAKDVLEKDPLLLLSAQGEAKDAARVDELDLPAKESLSSLGRSAMDDLVQSMVESGKPFPSPEPELVDQMQANEEAILQDYQERPVDKLVEKLEQPVLGITEKEPSTRHIGKSPPKLARIPKSSGIQYLENGLDASGRALKILEASGAIPLKFNVESVCDVDRDVQQGMLLDRHFLGSCVFTNALNLIDPVTREKLVEAPELAGVICKDDSLMGSNLREHGRGRAPALTHWRTLALRKEAGRWVGDPQEAYLQMANALMHKQIHIEDLWFLEDEQLKEERLRFVTKTSAYSNSFEDMLTPFERANLTAAWKKLDDHRLKDHREIHVAVPQQSGKYTKTVSANRHRKRWLTAIEKLAALGFPTTDGIAAILKQAMVILAALACAEFYPDEKIPPRLTTRFTTVPTPADGRCFWSALWLANVATKRQLFSWYHRRRLATHVAAEKDAAQFEKEQVLDWGLRLTDMPKETHNRLMCGQCAEHPDMEWVAAKLNICLVIVSGMLRPGLLAQMAYNTSDIEMLNEDEPPPQTPEPQPKTPPPETAEVVGEEEFQQFQVHLDEDTWAAYSALKHVKRIAAAEGVHYLVSFAGHPDIKIRESDFHGNVKTTAEVVTSLAQLRDTEAAELGKMRAPELKALGKSRGVAFKGNMRKALLTDLMVYHKCLRTFQSDLEQFGVSTATSEKVSDGEKGSQVFGPPEVKKELPCPKPPGAVDPTKVKKELPCAKPPGAFEPTKVKKELPSQRKPGALCTYKKTKSTDSLPIEKVMETFMDEMGMTEPQDACGQQSSGAQSSSAGGSAGTLAELGPGAPNVEPGGADITQEAFPATQDVPDDRDPSNRERFLNATLICPGIALKKMKMAIADHSDKLIGVLGVSMLKKYRRERANLQNMVIGNPFDDSGDSSFWTKVAEHLKEKPVLDMLPVSVKHCDDIYVFTVPTLGPLGSDEKDFSFVNVEVHAKMESADDHPCPEIFATGALGRLVGGLLYLPDDRARMSKADIKVAAEHSTAERLELKRRLAEEKDATMKAKKARHEESLKAMESHVQELQKDQDDLKGRLQKWQIVLSRICSGNEFNGNNKSPEQSWKEWFEAALGEPIMDCPAPFLESTLSFDDAVVHLSTNIALQRKEHEKMAERHQNLSTRLGKRQDTFQRKRRKATAKLEEMIERKENGTEEDFLEEAKKRRRQLYHAKKDALKFKKPMSAKTKLIKKRSTKDAGVYTKQINATRRVVTIKDKLAVVDFYEKLQAEKMAAQAILREPRLVNVTRKKAQEQRSKRLEAKEKAKVNAGIDSHMWWGKPKSANGLPVQSESIGRSCRSKKIGGGIPLQLQRELDDLMVETPLTQTKLKTINGMVRDWNENLQDAIDNVEKWNQELLSKYQAGEISAEGVMDGLDHKPQPLQTCSTTWAHHWKTRFGWSMLTRGQDDSQWLAYDHPDMVSSRESLAALVKDESINTGLILNYDQLWRTCWATTRYKLAYKDRQSVGKIGRKTRMGPREDKKITSVKNARRSLTVLTTSWSTGTRGPLAFCLPEGSMAPETMAEFNREFAGVAMVTSSGSSSHFMTGDTLIQMMEQLGLSLKDRGALLCDAWSGSFKKTEGQALRRCLGGWSTHGQPVDQIHSVLRSIIARKDLSSTGQVLDFRDRKRFSELDVKASGQVAMEAKPFADILRLTLDAWNEMPTKVFESAWVITGYFEATHFETYRHLTPAEGHQEAYKVMEPAQVLTGCTFRPTPQMCPVYQWQIKDKSGQFQALPYELAHGIAKTATKHCYDYQVARRDYYEKLEQDPTCSKAKTVKAKEDLEKLKAVDLYMVFNRRTGQMATREWMKTYLITDEHGIPKPKKENSTAKPWIACLRFELGLDLHKVSLAFKITEGGEFREVRLFHFEDGMTTTKINVFTDGYKHLLHQDELEEDNSAGSIDFETDDDDSIPGDAQGLEGQISRFENMKDPAPAPAAGSDKPVKPILRGSAAVEFDSDDEMLAPPSMSECVFRVFHSDKNAHSEPPSEFREREAYNALSKNKPDGKYVAVLEKALRASANQLVQLWLDGFHVNYVYELNTELYK</sequence>
<feature type="coiled-coil region" evidence="1">
    <location>
        <begin position="1151"/>
        <end position="1211"/>
    </location>
</feature>
<reference evidence="3" key="1">
    <citation type="submission" date="2022-10" db="EMBL/GenBank/DDBJ databases">
        <authorList>
            <person name="Chen Y."/>
            <person name="Dougan E. K."/>
            <person name="Chan C."/>
            <person name="Rhodes N."/>
            <person name="Thang M."/>
        </authorList>
    </citation>
    <scope>NUCLEOTIDE SEQUENCE</scope>
</reference>
<reference evidence="4" key="2">
    <citation type="submission" date="2024-04" db="EMBL/GenBank/DDBJ databases">
        <authorList>
            <person name="Chen Y."/>
            <person name="Shah S."/>
            <person name="Dougan E. K."/>
            <person name="Thang M."/>
            <person name="Chan C."/>
        </authorList>
    </citation>
    <scope>NUCLEOTIDE SEQUENCE [LARGE SCALE GENOMIC DNA]</scope>
</reference>
<feature type="region of interest" description="Disordered" evidence="2">
    <location>
        <begin position="926"/>
        <end position="966"/>
    </location>
</feature>
<dbReference type="Proteomes" id="UP001152797">
    <property type="component" value="Unassembled WGS sequence"/>
</dbReference>
<feature type="region of interest" description="Disordered" evidence="2">
    <location>
        <begin position="16"/>
        <end position="53"/>
    </location>
</feature>
<feature type="non-terminal residue" evidence="3">
    <location>
        <position position="2208"/>
    </location>
</feature>
<feature type="compositionally biased region" description="Pro residues" evidence="2">
    <location>
        <begin position="677"/>
        <end position="691"/>
    </location>
</feature>
<evidence type="ECO:0000313" key="4">
    <source>
        <dbReference type="EMBL" id="CAL1144459.1"/>
    </source>
</evidence>
<evidence type="ECO:0000256" key="1">
    <source>
        <dbReference type="SAM" id="Coils"/>
    </source>
</evidence>
<dbReference type="EMBL" id="CAMXCT010001551">
    <property type="protein sequence ID" value="CAI3991084.1"/>
    <property type="molecule type" value="Genomic_DNA"/>
</dbReference>
<organism evidence="3">
    <name type="scientific">Cladocopium goreaui</name>
    <dbReference type="NCBI Taxonomy" id="2562237"/>
    <lineage>
        <taxon>Eukaryota</taxon>
        <taxon>Sar</taxon>
        <taxon>Alveolata</taxon>
        <taxon>Dinophyceae</taxon>
        <taxon>Suessiales</taxon>
        <taxon>Symbiodiniaceae</taxon>
        <taxon>Cladocopium</taxon>
    </lineage>
</organism>
<evidence type="ECO:0000313" key="5">
    <source>
        <dbReference type="Proteomes" id="UP001152797"/>
    </source>
</evidence>
<feature type="region of interest" description="Disordered" evidence="2">
    <location>
        <begin position="828"/>
        <end position="868"/>
    </location>
</feature>
<accession>A0A9P1FVG9</accession>
<feature type="region of interest" description="Disordered" evidence="2">
    <location>
        <begin position="670"/>
        <end position="693"/>
    </location>
</feature>
<comment type="caution">
    <text evidence="3">The sequence shown here is derived from an EMBL/GenBank/DDBJ whole genome shotgun (WGS) entry which is preliminary data.</text>
</comment>
<evidence type="ECO:0000313" key="3">
    <source>
        <dbReference type="EMBL" id="CAI3991084.1"/>
    </source>
</evidence>
<feature type="non-terminal residue" evidence="3">
    <location>
        <position position="1"/>
    </location>
</feature>
<feature type="compositionally biased region" description="Polar residues" evidence="2">
    <location>
        <begin position="19"/>
        <end position="36"/>
    </location>
</feature>
<dbReference type="EMBL" id="CAMXCT030001551">
    <property type="protein sequence ID" value="CAL4778396.1"/>
    <property type="molecule type" value="Genomic_DNA"/>
</dbReference>
<protein>
    <submittedName>
        <fullName evidence="3">Uncharacterized protein</fullName>
    </submittedName>
</protein>
<dbReference type="EMBL" id="CAMXCT020001551">
    <property type="protein sequence ID" value="CAL1144459.1"/>
    <property type="molecule type" value="Genomic_DNA"/>
</dbReference>
<keyword evidence="1" id="KW-0175">Coiled coil</keyword>
<name>A0A9P1FVG9_9DINO</name>
<feature type="compositionally biased region" description="Low complexity" evidence="2">
    <location>
        <begin position="932"/>
        <end position="944"/>
    </location>
</feature>
<evidence type="ECO:0000256" key="2">
    <source>
        <dbReference type="SAM" id="MobiDB-lite"/>
    </source>
</evidence>
<feature type="coiled-coil region" evidence="1">
    <location>
        <begin position="1294"/>
        <end position="1321"/>
    </location>
</feature>
<proteinExistence type="predicted"/>
<gene>
    <name evidence="3" type="ORF">C1SCF055_LOCUS18018</name>
</gene>
<keyword evidence="5" id="KW-1185">Reference proteome</keyword>